<dbReference type="EMBL" id="VLKP01000017">
    <property type="protein sequence ID" value="TWI06365.1"/>
    <property type="molecule type" value="Genomic_DNA"/>
</dbReference>
<name>A0A562LFJ3_9GAMM</name>
<feature type="transmembrane region" description="Helical" evidence="1">
    <location>
        <begin position="140"/>
        <end position="158"/>
    </location>
</feature>
<protein>
    <submittedName>
        <fullName evidence="3">Membrane-associated PAP2 superfamily phosphatase</fullName>
    </submittedName>
</protein>
<keyword evidence="1" id="KW-1133">Transmembrane helix</keyword>
<evidence type="ECO:0000256" key="1">
    <source>
        <dbReference type="SAM" id="Phobius"/>
    </source>
</evidence>
<keyword evidence="4" id="KW-1185">Reference proteome</keyword>
<evidence type="ECO:0000313" key="4">
    <source>
        <dbReference type="Proteomes" id="UP000316471"/>
    </source>
</evidence>
<keyword evidence="1" id="KW-0472">Membrane</keyword>
<dbReference type="InterPro" id="IPR000326">
    <property type="entry name" value="PAP2/HPO"/>
</dbReference>
<feature type="transmembrane region" description="Helical" evidence="1">
    <location>
        <begin position="165"/>
        <end position="184"/>
    </location>
</feature>
<feature type="transmembrane region" description="Helical" evidence="1">
    <location>
        <begin position="196"/>
        <end position="216"/>
    </location>
</feature>
<comment type="caution">
    <text evidence="3">The sequence shown here is derived from an EMBL/GenBank/DDBJ whole genome shotgun (WGS) entry which is preliminary data.</text>
</comment>
<dbReference type="InterPro" id="IPR036938">
    <property type="entry name" value="PAP2/HPO_sf"/>
</dbReference>
<feature type="transmembrane region" description="Helical" evidence="1">
    <location>
        <begin position="55"/>
        <end position="71"/>
    </location>
</feature>
<dbReference type="Pfam" id="PF01569">
    <property type="entry name" value="PAP2"/>
    <property type="match status" value="1"/>
</dbReference>
<dbReference type="SUPFAM" id="SSF48317">
    <property type="entry name" value="Acid phosphatase/Vanadium-dependent haloperoxidase"/>
    <property type="match status" value="1"/>
</dbReference>
<proteinExistence type="predicted"/>
<dbReference type="RefSeq" id="WP_158636372.1">
    <property type="nucleotide sequence ID" value="NZ_VLKP01000017.1"/>
</dbReference>
<feature type="domain" description="Phosphatidic acid phosphatase type 2/haloperoxidase" evidence="2">
    <location>
        <begin position="84"/>
        <end position="210"/>
    </location>
</feature>
<evidence type="ECO:0000259" key="2">
    <source>
        <dbReference type="Pfam" id="PF01569"/>
    </source>
</evidence>
<dbReference type="AlphaFoldDB" id="A0A562LFJ3"/>
<organism evidence="3 4">
    <name type="scientific">Aerolutibacter ruishenii</name>
    <dbReference type="NCBI Taxonomy" id="686800"/>
    <lineage>
        <taxon>Bacteria</taxon>
        <taxon>Pseudomonadati</taxon>
        <taxon>Pseudomonadota</taxon>
        <taxon>Gammaproteobacteria</taxon>
        <taxon>Lysobacterales</taxon>
        <taxon>Lysobacteraceae</taxon>
        <taxon>Aerolutibacter</taxon>
    </lineage>
</organism>
<dbReference type="OrthoDB" id="7348799at2"/>
<accession>A0A562LFJ3</accession>
<sequence length="228" mass="24084">MFGPALIGLAASLVLALSGIDLQIADRVIALQGGHWSLAQHPILELGLHQLGKKASAAAWVAVLALFAYTCAEPRIKHWRRPLGYLALSVLTATVAVSLVKKFSGVDCPWDLARYGGSQPYTGLLRSIAMLKPRGGCFPAGHASAGYAWVALYFFFGATLPRFRWAGLAAGVLAGLAFGIAQQFRGAHFASHDAMTFAICWLVAWVAFRAAGLPWLPASPGKALGASA</sequence>
<reference evidence="3 4" key="1">
    <citation type="journal article" date="2015" name="Stand. Genomic Sci.">
        <title>Genomic Encyclopedia of Bacterial and Archaeal Type Strains, Phase III: the genomes of soil and plant-associated and newly described type strains.</title>
        <authorList>
            <person name="Whitman W.B."/>
            <person name="Woyke T."/>
            <person name="Klenk H.P."/>
            <person name="Zhou Y."/>
            <person name="Lilburn T.G."/>
            <person name="Beck B.J."/>
            <person name="De Vos P."/>
            <person name="Vandamme P."/>
            <person name="Eisen J.A."/>
            <person name="Garrity G."/>
            <person name="Hugenholtz P."/>
            <person name="Kyrpides N.C."/>
        </authorList>
    </citation>
    <scope>NUCLEOTIDE SEQUENCE [LARGE SCALE GENOMIC DNA]</scope>
    <source>
        <strain evidence="3 4">CGMCC 1.10136</strain>
    </source>
</reference>
<feature type="transmembrane region" description="Helical" evidence="1">
    <location>
        <begin position="83"/>
        <end position="100"/>
    </location>
</feature>
<gene>
    <name evidence="3" type="ORF">IP93_02985</name>
</gene>
<evidence type="ECO:0000313" key="3">
    <source>
        <dbReference type="EMBL" id="TWI06365.1"/>
    </source>
</evidence>
<dbReference type="Proteomes" id="UP000316471">
    <property type="component" value="Unassembled WGS sequence"/>
</dbReference>
<keyword evidence="1" id="KW-0812">Transmembrane</keyword>
<dbReference type="CDD" id="cd03396">
    <property type="entry name" value="PAP2_like_6"/>
    <property type="match status" value="1"/>
</dbReference>